<feature type="signal peptide" evidence="1">
    <location>
        <begin position="1"/>
        <end position="30"/>
    </location>
</feature>
<reference evidence="2 3" key="1">
    <citation type="submission" date="2016-10" db="EMBL/GenBank/DDBJ databases">
        <authorList>
            <person name="de Groot N.N."/>
        </authorList>
    </citation>
    <scope>NUCLEOTIDE SEQUENCE [LARGE SCALE GENOMIC DNA]</scope>
    <source>
        <strain evidence="2 3">CGMCC 1.7659</strain>
    </source>
</reference>
<dbReference type="PROSITE" id="PS51257">
    <property type="entry name" value="PROKAR_LIPOPROTEIN"/>
    <property type="match status" value="1"/>
</dbReference>
<sequence length="155" mass="17299">MRNATLIHALARRAAALLALGLLLAGCASEGTRPDAKPDGKVAEKRAIERWEFLIKHEAEKAYDYLSPGFRATKSREDYAKEMNNRPIRWTRVLPYRSTCDKPDVCVLDLQIDFATKMPGVGTDVSSVGFVKETWLRTGGKWYLLPEAKSETGGK</sequence>
<name>A0A1I4WTZ0_9GAMM</name>
<organism evidence="2 3">
    <name type="scientific">Dokdonella immobilis</name>
    <dbReference type="NCBI Taxonomy" id="578942"/>
    <lineage>
        <taxon>Bacteria</taxon>
        <taxon>Pseudomonadati</taxon>
        <taxon>Pseudomonadota</taxon>
        <taxon>Gammaproteobacteria</taxon>
        <taxon>Lysobacterales</taxon>
        <taxon>Rhodanobacteraceae</taxon>
        <taxon>Dokdonella</taxon>
    </lineage>
</organism>
<evidence type="ECO:0000256" key="1">
    <source>
        <dbReference type="SAM" id="SignalP"/>
    </source>
</evidence>
<evidence type="ECO:0008006" key="4">
    <source>
        <dbReference type="Google" id="ProtNLM"/>
    </source>
</evidence>
<keyword evidence="1" id="KW-0732">Signal</keyword>
<accession>A0A1I4WTZ0</accession>
<dbReference type="EMBL" id="FOVF01000006">
    <property type="protein sequence ID" value="SFN17244.1"/>
    <property type="molecule type" value="Genomic_DNA"/>
</dbReference>
<protein>
    <recommendedName>
        <fullName evidence="4">DUF4440 domain-containing protein</fullName>
    </recommendedName>
</protein>
<proteinExistence type="predicted"/>
<evidence type="ECO:0000313" key="2">
    <source>
        <dbReference type="EMBL" id="SFN17244.1"/>
    </source>
</evidence>
<gene>
    <name evidence="2" type="ORF">SAMN05216289_10666</name>
</gene>
<dbReference type="AlphaFoldDB" id="A0A1I4WTZ0"/>
<keyword evidence="3" id="KW-1185">Reference proteome</keyword>
<dbReference type="STRING" id="578942.SAMN05216289_10666"/>
<feature type="chain" id="PRO_5011653270" description="DUF4440 domain-containing protein" evidence="1">
    <location>
        <begin position="31"/>
        <end position="155"/>
    </location>
</feature>
<evidence type="ECO:0000313" key="3">
    <source>
        <dbReference type="Proteomes" id="UP000198575"/>
    </source>
</evidence>
<dbReference type="Proteomes" id="UP000198575">
    <property type="component" value="Unassembled WGS sequence"/>
</dbReference>